<feature type="binding site" evidence="17">
    <location>
        <position position="89"/>
    </location>
    <ligand>
        <name>[4Fe-4S] cluster</name>
        <dbReference type="ChEBI" id="CHEBI:49883"/>
    </ligand>
</feature>
<feature type="disulfide bond" description="Redox-active" evidence="17">
    <location>
        <begin position="166"/>
        <end position="168"/>
    </location>
</feature>
<dbReference type="GO" id="GO:0051539">
    <property type="term" value="F:4 iron, 4 sulfur cluster binding"/>
    <property type="evidence" value="ECO:0007669"/>
    <property type="project" value="UniProtKB-UniRule"/>
</dbReference>
<keyword evidence="6 17" id="KW-0004">4Fe-4S</keyword>
<feature type="binding site" evidence="17">
    <location>
        <position position="11"/>
    </location>
    <ligand>
        <name>[4Fe-4S] cluster</name>
        <dbReference type="ChEBI" id="CHEBI:49883"/>
    </ligand>
</feature>
<keyword evidence="10 17" id="KW-0560">Oxidoreductase</keyword>
<evidence type="ECO:0000256" key="10">
    <source>
        <dbReference type="ARBA" id="ARBA00023002"/>
    </source>
</evidence>
<feature type="binding site" evidence="17">
    <location>
        <position position="12"/>
    </location>
    <ligand>
        <name>[4Fe-4S] cluster</name>
        <dbReference type="ChEBI" id="CHEBI:49883"/>
    </ligand>
</feature>
<accession>A0A7V5P0R8</accession>
<dbReference type="EMBL" id="DROK01000234">
    <property type="protein sequence ID" value="HHI97767.1"/>
    <property type="molecule type" value="Genomic_DNA"/>
</dbReference>
<comment type="caution">
    <text evidence="18">The sequence shown here is derived from an EMBL/GenBank/DDBJ whole genome shotgun (WGS) entry which is preliminary data.</text>
</comment>
<evidence type="ECO:0000256" key="8">
    <source>
        <dbReference type="ARBA" id="ARBA00022723"/>
    </source>
</evidence>
<organism evidence="18">
    <name type="scientific">Thermodesulfatator atlanticus</name>
    <dbReference type="NCBI Taxonomy" id="501497"/>
    <lineage>
        <taxon>Bacteria</taxon>
        <taxon>Pseudomonadati</taxon>
        <taxon>Thermodesulfobacteriota</taxon>
        <taxon>Thermodesulfobacteria</taxon>
        <taxon>Thermodesulfobacteriales</taxon>
        <taxon>Thermodesulfatatoraceae</taxon>
        <taxon>Thermodesulfatator</taxon>
    </lineage>
</organism>
<evidence type="ECO:0000256" key="16">
    <source>
        <dbReference type="ARBA" id="ARBA00047415"/>
    </source>
</evidence>
<keyword evidence="8 17" id="KW-0479">Metal-binding</keyword>
<evidence type="ECO:0000256" key="5">
    <source>
        <dbReference type="ARBA" id="ARBA00016895"/>
    </source>
</evidence>
<evidence type="ECO:0000256" key="7">
    <source>
        <dbReference type="ARBA" id="ARBA00022694"/>
    </source>
</evidence>
<evidence type="ECO:0000256" key="4">
    <source>
        <dbReference type="ARBA" id="ARBA00012622"/>
    </source>
</evidence>
<keyword evidence="12 17" id="KW-0411">Iron-sulfur</keyword>
<evidence type="ECO:0000256" key="13">
    <source>
        <dbReference type="ARBA" id="ARBA00023157"/>
    </source>
</evidence>
<gene>
    <name evidence="17" type="primary">queH</name>
    <name evidence="18" type="ORF">ENJ96_07930</name>
</gene>
<name>A0A7V5P0R8_9BACT</name>
<evidence type="ECO:0000256" key="12">
    <source>
        <dbReference type="ARBA" id="ARBA00023014"/>
    </source>
</evidence>
<evidence type="ECO:0000256" key="14">
    <source>
        <dbReference type="ARBA" id="ARBA00023284"/>
    </source>
</evidence>
<dbReference type="GO" id="GO:0052693">
    <property type="term" value="F:epoxyqueuosine reductase activity"/>
    <property type="evidence" value="ECO:0007669"/>
    <property type="project" value="UniProtKB-UniRule"/>
</dbReference>
<keyword evidence="14 17" id="KW-0676">Redox-active center</keyword>
<evidence type="ECO:0000256" key="3">
    <source>
        <dbReference type="ARBA" id="ARBA00008207"/>
    </source>
</evidence>
<keyword evidence="11 17" id="KW-0408">Iron</keyword>
<reference evidence="18" key="1">
    <citation type="journal article" date="2020" name="mSystems">
        <title>Genome- and Community-Level Interaction Insights into Carbon Utilization and Element Cycling Functions of Hydrothermarchaeota in Hydrothermal Sediment.</title>
        <authorList>
            <person name="Zhou Z."/>
            <person name="Liu Y."/>
            <person name="Xu W."/>
            <person name="Pan J."/>
            <person name="Luo Z.H."/>
            <person name="Li M."/>
        </authorList>
    </citation>
    <scope>NUCLEOTIDE SEQUENCE [LARGE SCALE GENOMIC DNA]</scope>
    <source>
        <strain evidence="18">HyVt-533</strain>
    </source>
</reference>
<keyword evidence="7 17" id="KW-0819">tRNA processing</keyword>
<dbReference type="EC" id="1.17.99.6" evidence="4 17"/>
<dbReference type="HAMAP" id="MF_02089">
    <property type="entry name" value="QueH"/>
    <property type="match status" value="1"/>
</dbReference>
<evidence type="ECO:0000256" key="2">
    <source>
        <dbReference type="ARBA" id="ARBA00004691"/>
    </source>
</evidence>
<feature type="binding site" evidence="17">
    <location>
        <position position="86"/>
    </location>
    <ligand>
        <name>[4Fe-4S] cluster</name>
        <dbReference type="ChEBI" id="CHEBI:49883"/>
    </ligand>
</feature>
<dbReference type="GO" id="GO:0046872">
    <property type="term" value="F:metal ion binding"/>
    <property type="evidence" value="ECO:0007669"/>
    <property type="project" value="UniProtKB-KW"/>
</dbReference>
<dbReference type="Proteomes" id="UP000886101">
    <property type="component" value="Unassembled WGS sequence"/>
</dbReference>
<evidence type="ECO:0000256" key="11">
    <source>
        <dbReference type="ARBA" id="ARBA00023004"/>
    </source>
</evidence>
<dbReference type="InterPro" id="IPR003828">
    <property type="entry name" value="QueH"/>
</dbReference>
<evidence type="ECO:0000256" key="15">
    <source>
        <dbReference type="ARBA" id="ARBA00031446"/>
    </source>
</evidence>
<evidence type="ECO:0000256" key="17">
    <source>
        <dbReference type="HAMAP-Rule" id="MF_02089"/>
    </source>
</evidence>
<evidence type="ECO:0000256" key="6">
    <source>
        <dbReference type="ARBA" id="ARBA00022485"/>
    </source>
</evidence>
<comment type="function">
    <text evidence="1 17">Catalyzes the conversion of epoxyqueuosine (oQ) to queuosine (Q), which is a hypermodified base found in the wobble positions of tRNA(Asp), tRNA(Asn), tRNA(His) and tRNA(Tyr).</text>
</comment>
<evidence type="ECO:0000313" key="18">
    <source>
        <dbReference type="EMBL" id="HHI97767.1"/>
    </source>
</evidence>
<dbReference type="Pfam" id="PF02677">
    <property type="entry name" value="QueH"/>
    <property type="match status" value="1"/>
</dbReference>
<proteinExistence type="inferred from homology"/>
<dbReference type="GO" id="GO:0008616">
    <property type="term" value="P:tRNA queuosine(34) biosynthetic process"/>
    <property type="evidence" value="ECO:0007669"/>
    <property type="project" value="UniProtKB-UniRule"/>
</dbReference>
<keyword evidence="9 17" id="KW-0671">Queuosine biosynthesis</keyword>
<dbReference type="PANTHER" id="PTHR36701:SF1">
    <property type="entry name" value="EPOXYQUEUOSINE REDUCTASE QUEH"/>
    <property type="match status" value="1"/>
</dbReference>
<evidence type="ECO:0000256" key="9">
    <source>
        <dbReference type="ARBA" id="ARBA00022785"/>
    </source>
</evidence>
<dbReference type="UniPathway" id="UPA00392"/>
<dbReference type="AlphaFoldDB" id="A0A7V5P0R8"/>
<comment type="catalytic activity">
    <reaction evidence="16 17">
        <text>epoxyqueuosine(34) in tRNA + AH2 = queuosine(34) in tRNA + A + H2O</text>
        <dbReference type="Rhea" id="RHEA:32159"/>
        <dbReference type="Rhea" id="RHEA-COMP:18571"/>
        <dbReference type="Rhea" id="RHEA-COMP:18582"/>
        <dbReference type="ChEBI" id="CHEBI:13193"/>
        <dbReference type="ChEBI" id="CHEBI:15377"/>
        <dbReference type="ChEBI" id="CHEBI:17499"/>
        <dbReference type="ChEBI" id="CHEBI:194431"/>
        <dbReference type="ChEBI" id="CHEBI:194443"/>
        <dbReference type="EC" id="1.17.99.6"/>
    </reaction>
</comment>
<sequence>MKKGKILLHICCGPCTLYPLKVLRQEGLEIQGYFFNPNIHPYQEFRRRIRALERVAKLKELPVIYEKDYGLRSFLRRVVFREDKRCEQCYLLRLEQAVKKALALRAEAFTTTLLYSRYQGHNLIKEIAEDLSFRYKVPFLYRDFRVGWEEGQKEAQSLDIYRQPYCGCIFSEQERYDKRWRKKRKEVKDEPF</sequence>
<evidence type="ECO:0000256" key="1">
    <source>
        <dbReference type="ARBA" id="ARBA00002268"/>
    </source>
</evidence>
<keyword evidence="13 17" id="KW-1015">Disulfide bond</keyword>
<comment type="pathway">
    <text evidence="2 17">tRNA modification; tRNA-queuosine biosynthesis.</text>
</comment>
<dbReference type="PANTHER" id="PTHR36701">
    <property type="entry name" value="EPOXYQUEUOSINE REDUCTASE QUEH"/>
    <property type="match status" value="1"/>
</dbReference>
<comment type="similarity">
    <text evidence="3 17">Belongs to the QueH family.</text>
</comment>
<protein>
    <recommendedName>
        <fullName evidence="5 17">Epoxyqueuosine reductase QueH</fullName>
        <ecNumber evidence="4 17">1.17.99.6</ecNumber>
    </recommendedName>
    <alternativeName>
        <fullName evidence="15 17">Queuosine biosynthesis protein QueH</fullName>
    </alternativeName>
</protein>